<organism evidence="2 3">
    <name type="scientific">Eumeta variegata</name>
    <name type="common">Bagworm moth</name>
    <name type="synonym">Eumeta japonica</name>
    <dbReference type="NCBI Taxonomy" id="151549"/>
    <lineage>
        <taxon>Eukaryota</taxon>
        <taxon>Metazoa</taxon>
        <taxon>Ecdysozoa</taxon>
        <taxon>Arthropoda</taxon>
        <taxon>Hexapoda</taxon>
        <taxon>Insecta</taxon>
        <taxon>Pterygota</taxon>
        <taxon>Neoptera</taxon>
        <taxon>Endopterygota</taxon>
        <taxon>Lepidoptera</taxon>
        <taxon>Glossata</taxon>
        <taxon>Ditrysia</taxon>
        <taxon>Tineoidea</taxon>
        <taxon>Psychidae</taxon>
        <taxon>Oiketicinae</taxon>
        <taxon>Eumeta</taxon>
    </lineage>
</organism>
<name>A0A4C1ZM99_EUMVA</name>
<reference evidence="2 3" key="1">
    <citation type="journal article" date="2019" name="Commun. Biol.">
        <title>The bagworm genome reveals a unique fibroin gene that provides high tensile strength.</title>
        <authorList>
            <person name="Kono N."/>
            <person name="Nakamura H."/>
            <person name="Ohtoshi R."/>
            <person name="Tomita M."/>
            <person name="Numata K."/>
            <person name="Arakawa K."/>
        </authorList>
    </citation>
    <scope>NUCLEOTIDE SEQUENCE [LARGE SCALE GENOMIC DNA]</scope>
</reference>
<dbReference type="Proteomes" id="UP000299102">
    <property type="component" value="Unassembled WGS sequence"/>
</dbReference>
<dbReference type="AlphaFoldDB" id="A0A4C1ZM99"/>
<feature type="compositionally biased region" description="Acidic residues" evidence="1">
    <location>
        <begin position="31"/>
        <end position="41"/>
    </location>
</feature>
<evidence type="ECO:0000256" key="1">
    <source>
        <dbReference type="SAM" id="MobiDB-lite"/>
    </source>
</evidence>
<gene>
    <name evidence="2" type="ORF">EVAR_57635_1</name>
</gene>
<feature type="region of interest" description="Disordered" evidence="1">
    <location>
        <begin position="1"/>
        <end position="48"/>
    </location>
</feature>
<evidence type="ECO:0000313" key="2">
    <source>
        <dbReference type="EMBL" id="GBP89616.1"/>
    </source>
</evidence>
<evidence type="ECO:0000313" key="3">
    <source>
        <dbReference type="Proteomes" id="UP000299102"/>
    </source>
</evidence>
<accession>A0A4C1ZM99</accession>
<protein>
    <submittedName>
        <fullName evidence="2">Uncharacterized protein</fullName>
    </submittedName>
</protein>
<keyword evidence="3" id="KW-1185">Reference proteome</keyword>
<feature type="compositionally biased region" description="Basic and acidic residues" evidence="1">
    <location>
        <begin position="19"/>
        <end position="30"/>
    </location>
</feature>
<dbReference type="EMBL" id="BGZK01002013">
    <property type="protein sequence ID" value="GBP89616.1"/>
    <property type="molecule type" value="Genomic_DNA"/>
</dbReference>
<sequence length="92" mass="10183">MGVPGVGGQEKTAAPPWKLDSDIENYKDNDIDNSNDNENDNDNYIQNDITNANTYALNDDGDEADADADADAVTDTDKLMTNKCYDNNNRYK</sequence>
<comment type="caution">
    <text evidence="2">The sequence shown here is derived from an EMBL/GenBank/DDBJ whole genome shotgun (WGS) entry which is preliminary data.</text>
</comment>
<proteinExistence type="predicted"/>